<comment type="caution">
    <text evidence="2">The sequence shown here is derived from an EMBL/GenBank/DDBJ whole genome shotgun (WGS) entry which is preliminary data.</text>
</comment>
<feature type="compositionally biased region" description="Low complexity" evidence="1">
    <location>
        <begin position="914"/>
        <end position="971"/>
    </location>
</feature>
<sequence length="971" mass="97703">MVRASLAASEAGAEDSDADYFFRPLGGVSFTKPSKPLDAPGPCALVTASSRYGLVFFSDLSGLYVVRSSELLKHASKEVGHDSYQPPSPNSVCMAFLKSAEPASQLVLSADQLVLACVSQNSVAFFSIPDAAVADDAKGPSQPPPTIRPVTQLTLDAAIKQFVWCKATEAGAQRYLVVTDDHKCHVSSFPAAPQVAGEDVEAADWQPGSSMLAYSSGNSLVFKDAMQLGMELAKIDITLPDVASESLVVESLQWVSPQVLMLSGSEVEEDQEGGDAYPMQLTLPVDGLLAAAQGQEGALERSSLLSFTPVAVEPESTGTLQGPYLQCAAVGQWEAAVLAHRKANDDHIQLVQYAPEAQQYFVTQDDIRLALPSGPGGEDNYVLGLAVDFCADTGPIPHPLSVEPIDLVSTPILIMATSDAVLRLYAFGHFQRQQPLSHPPEPLPMDTPQWLQIPEEEEEEEEVALPTPPPLEAASARAEAAEDEAQLKEEPQAPTPAVPADAAAPAPSGVVPGAGTVAEKEEEAAHVPLPDSDEGELLGDGESDSGSCQDKNQERANPRAMARKAAIERAESLTARQTLDRTASATSTQTMGAAQQQWQQEQKAAATALPSEGEESELESGGGSTAEAEVHVQRPAAEDSSDSDEVTSSPAAAPEALVGHGKRASSSNAPSAPAAKATSFSPASATGRHATTAPAFHVPSSSAGPSAPLFGWGGKAMQDGTGAESPPPPAPGAAAPTPSVFGAGAGAPAFGGASTTQSPAQSLQPAKSLFGAGFGASVPAWGSAPSPPAIGGGIFGASAVFGSASASQSASAAAPSGGGAPSQGPFGGAPQAPASGGFGGFGSFGGFQQQQPTAATTSLAAAGAAGAKPSTSAAAAAGAAPVPKAKQPPMPSMASVQQAQSLFSSMGMPSAGDAAKTGAESRGAAAACAGVAADSAAATPPESPAKPSVGSAAAFGGGQAQPALAGEGAPA</sequence>
<evidence type="ECO:0000313" key="3">
    <source>
        <dbReference type="Proteomes" id="UP000815325"/>
    </source>
</evidence>
<dbReference type="PANTHER" id="PTHR34418">
    <property type="entry name" value="NUCLEAR PORE COMPLEX PROTEIN NUP214 ISOFORM X1"/>
    <property type="match status" value="1"/>
</dbReference>
<feature type="compositionally biased region" description="Low complexity" evidence="1">
    <location>
        <begin position="498"/>
        <end position="517"/>
    </location>
</feature>
<feature type="compositionally biased region" description="Low complexity" evidence="1">
    <location>
        <begin position="664"/>
        <end position="685"/>
    </location>
</feature>
<feature type="compositionally biased region" description="Gly residues" evidence="1">
    <location>
        <begin position="836"/>
        <end position="845"/>
    </location>
</feature>
<name>A0ABQ7GUT0_DUNSA</name>
<feature type="compositionally biased region" description="Acidic residues" evidence="1">
    <location>
        <begin position="531"/>
        <end position="543"/>
    </location>
</feature>
<feature type="compositionally biased region" description="Gly residues" evidence="1">
    <location>
        <begin position="816"/>
        <end position="827"/>
    </location>
</feature>
<dbReference type="InterPro" id="IPR044694">
    <property type="entry name" value="NUP214"/>
</dbReference>
<feature type="region of interest" description="Disordered" evidence="1">
    <location>
        <begin position="455"/>
        <end position="764"/>
    </location>
</feature>
<gene>
    <name evidence="2" type="ORF">DUNSADRAFT_2976</name>
</gene>
<feature type="compositionally biased region" description="Polar residues" evidence="1">
    <location>
        <begin position="574"/>
        <end position="592"/>
    </location>
</feature>
<evidence type="ECO:0000313" key="2">
    <source>
        <dbReference type="EMBL" id="KAF5838366.1"/>
    </source>
</evidence>
<reference evidence="2" key="1">
    <citation type="submission" date="2017-08" db="EMBL/GenBank/DDBJ databases">
        <authorList>
            <person name="Polle J.E."/>
            <person name="Barry K."/>
            <person name="Cushman J."/>
            <person name="Schmutz J."/>
            <person name="Tran D."/>
            <person name="Hathwaick L.T."/>
            <person name="Yim W.C."/>
            <person name="Jenkins J."/>
            <person name="Mckie-Krisberg Z.M."/>
            <person name="Prochnik S."/>
            <person name="Lindquist E."/>
            <person name="Dockter R.B."/>
            <person name="Adam C."/>
            <person name="Molina H."/>
            <person name="Bunkerborg J."/>
            <person name="Jin E."/>
            <person name="Buchheim M."/>
            <person name="Magnuson J."/>
        </authorList>
    </citation>
    <scope>NUCLEOTIDE SEQUENCE</scope>
    <source>
        <strain evidence="2">CCAP 19/18</strain>
    </source>
</reference>
<feature type="compositionally biased region" description="Polar residues" evidence="1">
    <location>
        <begin position="894"/>
        <end position="904"/>
    </location>
</feature>
<dbReference type="Proteomes" id="UP000815325">
    <property type="component" value="Unassembled WGS sequence"/>
</dbReference>
<feature type="compositionally biased region" description="Low complexity" evidence="1">
    <location>
        <begin position="732"/>
        <end position="753"/>
    </location>
</feature>
<keyword evidence="3" id="KW-1185">Reference proteome</keyword>
<proteinExistence type="predicted"/>
<feature type="compositionally biased region" description="Low complexity" evidence="1">
    <location>
        <begin position="846"/>
        <end position="885"/>
    </location>
</feature>
<protein>
    <submittedName>
        <fullName evidence="2">Uncharacterized protein</fullName>
    </submittedName>
</protein>
<feature type="region of interest" description="Disordered" evidence="1">
    <location>
        <begin position="808"/>
        <end position="971"/>
    </location>
</feature>
<dbReference type="PANTHER" id="PTHR34418:SF3">
    <property type="entry name" value="NUCLEAR PORE COMPLEX PROTEIN NUP214"/>
    <property type="match status" value="1"/>
</dbReference>
<organism evidence="2 3">
    <name type="scientific">Dunaliella salina</name>
    <name type="common">Green alga</name>
    <name type="synonym">Protococcus salinus</name>
    <dbReference type="NCBI Taxonomy" id="3046"/>
    <lineage>
        <taxon>Eukaryota</taxon>
        <taxon>Viridiplantae</taxon>
        <taxon>Chlorophyta</taxon>
        <taxon>core chlorophytes</taxon>
        <taxon>Chlorophyceae</taxon>
        <taxon>CS clade</taxon>
        <taxon>Chlamydomonadales</taxon>
        <taxon>Dunaliellaceae</taxon>
        <taxon>Dunaliella</taxon>
    </lineage>
</organism>
<evidence type="ECO:0000256" key="1">
    <source>
        <dbReference type="SAM" id="MobiDB-lite"/>
    </source>
</evidence>
<feature type="compositionally biased region" description="Polar residues" evidence="1">
    <location>
        <begin position="754"/>
        <end position="764"/>
    </location>
</feature>
<dbReference type="EMBL" id="MU069581">
    <property type="protein sequence ID" value="KAF5838366.1"/>
    <property type="molecule type" value="Genomic_DNA"/>
</dbReference>
<accession>A0ABQ7GUT0</accession>
<feature type="compositionally biased region" description="Low complexity" evidence="1">
    <location>
        <begin position="593"/>
        <end position="608"/>
    </location>
</feature>
<dbReference type="Gene3D" id="2.130.10.10">
    <property type="entry name" value="YVTN repeat-like/Quinoprotein amine dehydrogenase"/>
    <property type="match status" value="1"/>
</dbReference>
<dbReference type="InterPro" id="IPR015943">
    <property type="entry name" value="WD40/YVTN_repeat-like_dom_sf"/>
</dbReference>